<evidence type="ECO:0000259" key="2">
    <source>
        <dbReference type="Pfam" id="PF21056"/>
    </source>
</evidence>
<name>A0A6G0LRF5_9STRA</name>
<dbReference type="EMBL" id="QXFX01000151">
    <property type="protein sequence ID" value="KAE9128797.1"/>
    <property type="molecule type" value="Genomic_DNA"/>
</dbReference>
<evidence type="ECO:0000313" key="6">
    <source>
        <dbReference type="Proteomes" id="UP000488956"/>
    </source>
</evidence>
<feature type="compositionally biased region" description="Low complexity" evidence="1">
    <location>
        <begin position="54"/>
        <end position="66"/>
    </location>
</feature>
<evidence type="ECO:0000313" key="5">
    <source>
        <dbReference type="Proteomes" id="UP000476176"/>
    </source>
</evidence>
<dbReference type="PANTHER" id="PTHR31569">
    <property type="entry name" value="SWIM-TYPE DOMAIN-CONTAINING PROTEIN"/>
    <property type="match status" value="1"/>
</dbReference>
<dbReference type="Proteomes" id="UP000476176">
    <property type="component" value="Unassembled WGS sequence"/>
</dbReference>
<gene>
    <name evidence="4" type="ORF">PF004_g1301</name>
    <name evidence="3" type="ORF">PF010_g4373</name>
</gene>
<dbReference type="EMBL" id="QXGC01000031">
    <property type="protein sequence ID" value="KAE9253868.1"/>
    <property type="molecule type" value="Genomic_DNA"/>
</dbReference>
<feature type="domain" description="ZSWIM1/3 RNaseH-like" evidence="2">
    <location>
        <begin position="283"/>
        <end position="373"/>
    </location>
</feature>
<evidence type="ECO:0000313" key="4">
    <source>
        <dbReference type="EMBL" id="KAE9253868.1"/>
    </source>
</evidence>
<reference evidence="5 6" key="1">
    <citation type="submission" date="2018-09" db="EMBL/GenBank/DDBJ databases">
        <title>Genomic investigation of the strawberry pathogen Phytophthora fragariae indicates pathogenicity is determined by transcriptional variation in three key races.</title>
        <authorList>
            <person name="Adams T.M."/>
            <person name="Armitage A.D."/>
            <person name="Sobczyk M.K."/>
            <person name="Bates H.J."/>
            <person name="Dunwell J.M."/>
            <person name="Nellist C.F."/>
            <person name="Harrison R.J."/>
        </authorList>
    </citation>
    <scope>NUCLEOTIDE SEQUENCE [LARGE SCALE GENOMIC DNA]</scope>
    <source>
        <strain evidence="4 5">BC-23</strain>
        <strain evidence="3 6">ONT-3</strain>
    </source>
</reference>
<comment type="caution">
    <text evidence="3">The sequence shown here is derived from an EMBL/GenBank/DDBJ whole genome shotgun (WGS) entry which is preliminary data.</text>
</comment>
<dbReference type="AlphaFoldDB" id="A0A6G0LRF5"/>
<organism evidence="3 6">
    <name type="scientific">Phytophthora fragariae</name>
    <dbReference type="NCBI Taxonomy" id="53985"/>
    <lineage>
        <taxon>Eukaryota</taxon>
        <taxon>Sar</taxon>
        <taxon>Stramenopiles</taxon>
        <taxon>Oomycota</taxon>
        <taxon>Peronosporomycetes</taxon>
        <taxon>Peronosporales</taxon>
        <taxon>Peronosporaceae</taxon>
        <taxon>Phytophthora</taxon>
    </lineage>
</organism>
<dbReference type="Pfam" id="PF21056">
    <property type="entry name" value="ZSWIM1-3_RNaseH-like"/>
    <property type="match status" value="1"/>
</dbReference>
<dbReference type="PANTHER" id="PTHR31569:SF4">
    <property type="entry name" value="SWIM-TYPE DOMAIN-CONTAINING PROTEIN"/>
    <property type="match status" value="1"/>
</dbReference>
<accession>A0A6G0LRF5</accession>
<dbReference type="InterPro" id="IPR052579">
    <property type="entry name" value="Zinc_finger_SWIM"/>
</dbReference>
<evidence type="ECO:0000256" key="1">
    <source>
        <dbReference type="SAM" id="MobiDB-lite"/>
    </source>
</evidence>
<dbReference type="Proteomes" id="UP000488956">
    <property type="component" value="Unassembled WGS sequence"/>
</dbReference>
<sequence length="384" mass="43060">MELRPRAAQKRRLVAGSAIEADASDSSLDEEWQPPPGPSDTSADDECQQPPRLSAAESAEATSTTSDGAQQIHVACPPAQTKVFSSWQALETYLATYTAQTFQVFRRRSNTSVKERNARIDEKGSTATQIPDSWEQYSKTFVCTYHGKYTSQASGKRPRQESRKRGCGAKISACVQKVKGDSNAVEINMTRWCLEHNHRLAEFDYLQHPSNRISMDDETMGTVDELRKAGAKSTSILRFITDNSDSNPKPQDVQNLVRRLKLREEGKGPSNSGKRLKKWMAEFGEQPGNVGRIFVDTVNDKRVATCITLQTKHMRALFDHFPEVLLIDATHGTNRSKYKVFSFTAHDTFGKGQFVQHALLQNERWPTLLTALENSRAIILHGRS</sequence>
<proteinExistence type="predicted"/>
<protein>
    <recommendedName>
        <fullName evidence="2">ZSWIM1/3 RNaseH-like domain-containing protein</fullName>
    </recommendedName>
</protein>
<evidence type="ECO:0000313" key="3">
    <source>
        <dbReference type="EMBL" id="KAE9128797.1"/>
    </source>
</evidence>
<feature type="region of interest" description="Disordered" evidence="1">
    <location>
        <begin position="1"/>
        <end position="69"/>
    </location>
</feature>
<dbReference type="InterPro" id="IPR048324">
    <property type="entry name" value="ZSWIM1-3_RNaseH-like"/>
</dbReference>